<evidence type="ECO:0000313" key="2">
    <source>
        <dbReference type="WBParaSite" id="nRc.2.0.1.t46231-RA"/>
    </source>
</evidence>
<dbReference type="WBParaSite" id="nRc.2.0.1.t46231-RA">
    <property type="protein sequence ID" value="nRc.2.0.1.t46231-RA"/>
    <property type="gene ID" value="nRc.2.0.1.g46231"/>
</dbReference>
<dbReference type="Proteomes" id="UP000887565">
    <property type="component" value="Unplaced"/>
</dbReference>
<protein>
    <submittedName>
        <fullName evidence="2">Uncharacterized protein</fullName>
    </submittedName>
</protein>
<organism evidence="1 2">
    <name type="scientific">Romanomermis culicivorax</name>
    <name type="common">Nematode worm</name>
    <dbReference type="NCBI Taxonomy" id="13658"/>
    <lineage>
        <taxon>Eukaryota</taxon>
        <taxon>Metazoa</taxon>
        <taxon>Ecdysozoa</taxon>
        <taxon>Nematoda</taxon>
        <taxon>Enoplea</taxon>
        <taxon>Dorylaimia</taxon>
        <taxon>Mermithida</taxon>
        <taxon>Mermithoidea</taxon>
        <taxon>Mermithidae</taxon>
        <taxon>Romanomermis</taxon>
    </lineage>
</organism>
<sequence>MADATITKQINNVHDVGPNCSGDERIHYLLLFIQSPTLFTLRQKHIENGNVIAIKIHDKMVKIHPQTPTSSSMTAENFGKVKIFWIFEIKRQIMMQVLYRREAGKIDSVV</sequence>
<proteinExistence type="predicted"/>
<evidence type="ECO:0000313" key="1">
    <source>
        <dbReference type="Proteomes" id="UP000887565"/>
    </source>
</evidence>
<reference evidence="2" key="1">
    <citation type="submission" date="2022-11" db="UniProtKB">
        <authorList>
            <consortium name="WormBaseParasite"/>
        </authorList>
    </citation>
    <scope>IDENTIFICATION</scope>
</reference>
<name>A0A915L905_ROMCU</name>
<accession>A0A915L905</accession>
<dbReference type="AlphaFoldDB" id="A0A915L905"/>
<keyword evidence="1" id="KW-1185">Reference proteome</keyword>